<proteinExistence type="predicted"/>
<reference evidence="3" key="1">
    <citation type="journal article" date="2019" name="Int. J. Syst. Evol. Microbiol.">
        <title>The Global Catalogue of Microorganisms (GCM) 10K type strain sequencing project: providing services to taxonomists for standard genome sequencing and annotation.</title>
        <authorList>
            <consortium name="The Broad Institute Genomics Platform"/>
            <consortium name="The Broad Institute Genome Sequencing Center for Infectious Disease"/>
            <person name="Wu L."/>
            <person name="Ma J."/>
        </authorList>
    </citation>
    <scope>NUCLEOTIDE SEQUENCE [LARGE SCALE GENOMIC DNA]</scope>
    <source>
        <strain evidence="3">NBRC 112299</strain>
    </source>
</reference>
<keyword evidence="3" id="KW-1185">Reference proteome</keyword>
<feature type="transmembrane region" description="Helical" evidence="1">
    <location>
        <begin position="43"/>
        <end position="61"/>
    </location>
</feature>
<evidence type="ECO:0000256" key="1">
    <source>
        <dbReference type="SAM" id="Phobius"/>
    </source>
</evidence>
<evidence type="ECO:0000313" key="2">
    <source>
        <dbReference type="EMBL" id="GMA36480.1"/>
    </source>
</evidence>
<accession>A0ABQ6IGP4</accession>
<dbReference type="EMBL" id="BSUN01000001">
    <property type="protein sequence ID" value="GMA36480.1"/>
    <property type="molecule type" value="Genomic_DNA"/>
</dbReference>
<feature type="transmembrane region" description="Helical" evidence="1">
    <location>
        <begin position="15"/>
        <end position="36"/>
    </location>
</feature>
<comment type="caution">
    <text evidence="2">The sequence shown here is derived from an EMBL/GenBank/DDBJ whole genome shotgun (WGS) entry which is preliminary data.</text>
</comment>
<gene>
    <name evidence="2" type="ORF">GCM10025876_26840</name>
</gene>
<keyword evidence="1" id="KW-0472">Membrane</keyword>
<keyword evidence="1" id="KW-0812">Transmembrane</keyword>
<name>A0ABQ6IGP4_9MICO</name>
<dbReference type="Proteomes" id="UP001157125">
    <property type="component" value="Unassembled WGS sequence"/>
</dbReference>
<sequence>MDGTRTYAESTVTWLSYYLTWPLIILGIIGLGWAAMRMVRRDAAWAVMLGSMLAPTLLYLVKPAIVPDQLWAIRRFEPITLPGMLLMAGAAAWWLASLLPRGSARAVARRVAGIGIVALPLTTWVSILPSAEYPLSSAVNVTTREMIGARDMIDGLCGLDEGRPIVLVGTSELYGGLRVMCDEPVVLALAAPTQEQIVEMTEAWGEAPLILTRQVGDVPWSTAPSPVLTATVQHSAYTLQRLPRTLMDRDYTWYAGVATELGAVEPVAAVPTATAP</sequence>
<feature type="transmembrane region" description="Helical" evidence="1">
    <location>
        <begin position="111"/>
        <end position="131"/>
    </location>
</feature>
<feature type="transmembrane region" description="Helical" evidence="1">
    <location>
        <begin position="81"/>
        <end position="99"/>
    </location>
</feature>
<protein>
    <submittedName>
        <fullName evidence="2">Uncharacterized protein</fullName>
    </submittedName>
</protein>
<evidence type="ECO:0000313" key="3">
    <source>
        <dbReference type="Proteomes" id="UP001157125"/>
    </source>
</evidence>
<organism evidence="2 3">
    <name type="scientific">Demequina litorisediminis</name>
    <dbReference type="NCBI Taxonomy" id="1849022"/>
    <lineage>
        <taxon>Bacteria</taxon>
        <taxon>Bacillati</taxon>
        <taxon>Actinomycetota</taxon>
        <taxon>Actinomycetes</taxon>
        <taxon>Micrococcales</taxon>
        <taxon>Demequinaceae</taxon>
        <taxon>Demequina</taxon>
    </lineage>
</organism>
<keyword evidence="1" id="KW-1133">Transmembrane helix</keyword>